<comment type="caution">
    <text evidence="3">The sequence shown here is derived from an EMBL/GenBank/DDBJ whole genome shotgun (WGS) entry which is preliminary data.</text>
</comment>
<feature type="domain" description="DUF676" evidence="2">
    <location>
        <begin position="45"/>
        <end position="237"/>
    </location>
</feature>
<dbReference type="AlphaFoldDB" id="A0A8X6MLE6"/>
<dbReference type="SUPFAM" id="SSF53474">
    <property type="entry name" value="alpha/beta-Hydrolases"/>
    <property type="match status" value="1"/>
</dbReference>
<keyword evidence="4" id="KW-1185">Reference proteome</keyword>
<evidence type="ECO:0000313" key="4">
    <source>
        <dbReference type="Proteomes" id="UP000886998"/>
    </source>
</evidence>
<dbReference type="InterPro" id="IPR029058">
    <property type="entry name" value="AB_hydrolase_fold"/>
</dbReference>
<protein>
    <submittedName>
        <fullName evidence="3">Protein FAM135A</fullName>
    </submittedName>
</protein>
<accession>A0A8X6MLE6</accession>
<dbReference type="PANTHER" id="PTHR12482">
    <property type="entry name" value="LIPASE ROG1-RELATED-RELATED"/>
    <property type="match status" value="1"/>
</dbReference>
<dbReference type="InterPro" id="IPR044294">
    <property type="entry name" value="Lipase-like"/>
</dbReference>
<dbReference type="Gene3D" id="3.40.50.1820">
    <property type="entry name" value="alpha/beta hydrolase"/>
    <property type="match status" value="1"/>
</dbReference>
<evidence type="ECO:0000313" key="3">
    <source>
        <dbReference type="EMBL" id="GFS62835.1"/>
    </source>
</evidence>
<evidence type="ECO:0000259" key="2">
    <source>
        <dbReference type="Pfam" id="PF05057"/>
    </source>
</evidence>
<dbReference type="PANTHER" id="PTHR12482:SF5">
    <property type="entry name" value="DUF676 DOMAIN-CONTAINING PROTEIN"/>
    <property type="match status" value="1"/>
</dbReference>
<dbReference type="EMBL" id="BMAV01027856">
    <property type="protein sequence ID" value="GFS62835.1"/>
    <property type="molecule type" value="Genomic_DNA"/>
</dbReference>
<gene>
    <name evidence="3" type="primary">FAM135A</name>
    <name evidence="3" type="ORF">TNIN_29271</name>
</gene>
<dbReference type="Proteomes" id="UP000886998">
    <property type="component" value="Unassembled WGS sequence"/>
</dbReference>
<dbReference type="OrthoDB" id="273452at2759"/>
<name>A0A8X6MLE6_9ARAC</name>
<organism evidence="3 4">
    <name type="scientific">Trichonephila inaurata madagascariensis</name>
    <dbReference type="NCBI Taxonomy" id="2747483"/>
    <lineage>
        <taxon>Eukaryota</taxon>
        <taxon>Metazoa</taxon>
        <taxon>Ecdysozoa</taxon>
        <taxon>Arthropoda</taxon>
        <taxon>Chelicerata</taxon>
        <taxon>Arachnida</taxon>
        <taxon>Araneae</taxon>
        <taxon>Araneomorphae</taxon>
        <taxon>Entelegynae</taxon>
        <taxon>Araneoidea</taxon>
        <taxon>Nephilidae</taxon>
        <taxon>Trichonephila</taxon>
        <taxon>Trichonephila inaurata</taxon>
    </lineage>
</organism>
<dbReference type="FunFam" id="3.40.50.1820:FF:000004">
    <property type="entry name" value="Protein FAM135A isoform a"/>
    <property type="match status" value="1"/>
</dbReference>
<reference evidence="3" key="1">
    <citation type="submission" date="2020-08" db="EMBL/GenBank/DDBJ databases">
        <title>Multicomponent nature underlies the extraordinary mechanical properties of spider dragline silk.</title>
        <authorList>
            <person name="Kono N."/>
            <person name="Nakamura H."/>
            <person name="Mori M."/>
            <person name="Yoshida Y."/>
            <person name="Ohtoshi R."/>
            <person name="Malay A.D."/>
            <person name="Moran D.A.P."/>
            <person name="Tomita M."/>
            <person name="Numata K."/>
            <person name="Arakawa K."/>
        </authorList>
    </citation>
    <scope>NUCLEOTIDE SEQUENCE</scope>
</reference>
<comment type="similarity">
    <text evidence="1">Belongs to the FAM135 family.</text>
</comment>
<dbReference type="Pfam" id="PF05057">
    <property type="entry name" value="DUF676"/>
    <property type="match status" value="1"/>
</dbReference>
<sequence>MCPRYVTSRRNRWHLDGLNFSDFPSLASDVPYFQCDSDLRAFSPEGMHLVVCVHGLDGNSADLRLVRTYLELGLPTVNFEFLMSERNQGETFDDFDTMTDRLVSEVSYYIEVYGLKPVKISFIGHSLGNIIIRSALTRPEMKPYLSKLHTFLSLSGPHLGTLYNSSGLVNMGMWFMQKWKKSGSLLQLSMKDSSDLRQTFLYKLSQKSGLEYFRNILLFGSSQDRYVPLHSARIELCKPALKDTSLQGVVYREMVTNLMQPIIQNPDIALLRYDVHHALPSSANSLIGRAAHIAVLDSELFIEKFLAVCGLRFFT</sequence>
<evidence type="ECO:0000256" key="1">
    <source>
        <dbReference type="ARBA" id="ARBA00007949"/>
    </source>
</evidence>
<dbReference type="InterPro" id="IPR007751">
    <property type="entry name" value="DUF676_lipase-like"/>
</dbReference>
<proteinExistence type="inferred from homology"/>